<reference evidence="1 2" key="1">
    <citation type="submission" date="2019-04" db="EMBL/GenBank/DDBJ databases">
        <authorList>
            <person name="Seth-Smith MB H."/>
            <person name="Seth-Smith H."/>
        </authorList>
    </citation>
    <scope>NUCLEOTIDE SEQUENCE [LARGE SCALE GENOMIC DNA]</scope>
    <source>
        <strain evidence="1">USB-603019</strain>
    </source>
</reference>
<proteinExistence type="predicted"/>
<keyword evidence="2" id="KW-1185">Reference proteome</keyword>
<sequence length="55" mass="6262">MRVRTAEILVRAAINPKVSTKKTTSVSRVPWVSALRRHRAAVCAVYRKERSAVER</sequence>
<accession>A0A5E3ZV48</accession>
<dbReference type="AlphaFoldDB" id="A0A5E3ZV48"/>
<name>A0A5E3ZV48_9ACTN</name>
<dbReference type="RefSeq" id="WP_172621818.1">
    <property type="nucleotide sequence ID" value="NZ_JAWGUT010000021.1"/>
</dbReference>
<protein>
    <submittedName>
        <fullName evidence="1">Uncharacterized protein</fullName>
    </submittedName>
</protein>
<evidence type="ECO:0000313" key="2">
    <source>
        <dbReference type="Proteomes" id="UP000324288"/>
    </source>
</evidence>
<dbReference type="EMBL" id="LR584267">
    <property type="protein sequence ID" value="VHN99807.1"/>
    <property type="molecule type" value="Genomic_DNA"/>
</dbReference>
<evidence type="ECO:0000313" key="1">
    <source>
        <dbReference type="EMBL" id="VHN99807.1"/>
    </source>
</evidence>
<gene>
    <name evidence="1" type="ORF">LC603019_00226</name>
</gene>
<organism evidence="1 2">
    <name type="scientific">Lawsonella clevelandensis</name>
    <dbReference type="NCBI Taxonomy" id="1528099"/>
    <lineage>
        <taxon>Bacteria</taxon>
        <taxon>Bacillati</taxon>
        <taxon>Actinomycetota</taxon>
        <taxon>Actinomycetes</taxon>
        <taxon>Mycobacteriales</taxon>
        <taxon>Lawsonellaceae</taxon>
        <taxon>Lawsonella</taxon>
    </lineage>
</organism>
<dbReference type="Proteomes" id="UP000324288">
    <property type="component" value="Chromosome"/>
</dbReference>